<proteinExistence type="predicted"/>
<organism evidence="1 2">
    <name type="scientific">Stieleria maiorica</name>
    <dbReference type="NCBI Taxonomy" id="2795974"/>
    <lineage>
        <taxon>Bacteria</taxon>
        <taxon>Pseudomonadati</taxon>
        <taxon>Planctomycetota</taxon>
        <taxon>Planctomycetia</taxon>
        <taxon>Pirellulales</taxon>
        <taxon>Pirellulaceae</taxon>
        <taxon>Stieleria</taxon>
    </lineage>
</organism>
<dbReference type="AlphaFoldDB" id="A0A5B9MCF7"/>
<reference evidence="1 2" key="1">
    <citation type="submission" date="2019-02" db="EMBL/GenBank/DDBJ databases">
        <title>Planctomycetal bacteria perform biofilm scaping via a novel small molecule.</title>
        <authorList>
            <person name="Jeske O."/>
            <person name="Boedeker C."/>
            <person name="Wiegand S."/>
            <person name="Breitling P."/>
            <person name="Kallscheuer N."/>
            <person name="Jogler M."/>
            <person name="Rohde M."/>
            <person name="Petersen J."/>
            <person name="Medema M.H."/>
            <person name="Surup F."/>
            <person name="Jogler C."/>
        </authorList>
    </citation>
    <scope>NUCLEOTIDE SEQUENCE [LARGE SCALE GENOMIC DNA]</scope>
    <source>
        <strain evidence="1 2">Mal15</strain>
    </source>
</reference>
<evidence type="ECO:0000313" key="1">
    <source>
        <dbReference type="EMBL" id="QEF98199.1"/>
    </source>
</evidence>
<evidence type="ECO:0000313" key="2">
    <source>
        <dbReference type="Proteomes" id="UP000321353"/>
    </source>
</evidence>
<dbReference type="Proteomes" id="UP000321353">
    <property type="component" value="Chromosome"/>
</dbReference>
<keyword evidence="2" id="KW-1185">Reference proteome</keyword>
<accession>A0A5B9MCF7</accession>
<gene>
    <name evidence="1" type="ORF">Mal15_22480</name>
</gene>
<dbReference type="EMBL" id="CP036264">
    <property type="protein sequence ID" value="QEF98199.1"/>
    <property type="molecule type" value="Genomic_DNA"/>
</dbReference>
<protein>
    <submittedName>
        <fullName evidence="1">Uncharacterized protein</fullName>
    </submittedName>
</protein>
<sequence>MQEGFSLRSRILGWRSEGIEKAHGWQREPTDGMRSGIRGFALPSVGFDLLWFRAAGKNNGNR</sequence>
<name>A0A5B9MCF7_9BACT</name>
<dbReference type="KEGG" id="smam:Mal15_22480"/>